<comment type="caution">
    <text evidence="1">The sequence shown here is derived from an EMBL/GenBank/DDBJ whole genome shotgun (WGS) entry which is preliminary data.</text>
</comment>
<dbReference type="PANTHER" id="PTHR37807:SF3">
    <property type="entry name" value="OS07G0160300 PROTEIN"/>
    <property type="match status" value="1"/>
</dbReference>
<dbReference type="Proteomes" id="UP000317043">
    <property type="component" value="Unassembled WGS sequence"/>
</dbReference>
<keyword evidence="1" id="KW-0808">Transferase</keyword>
<keyword evidence="1" id="KW-0418">Kinase</keyword>
<sequence>MSDSRLIVLSGLPGTGKTSAASLLANRLRVVHLSIDAVEESIMAAGLPPGWTVGVAAYEAVRTMAELNLSLGHDVVVDAVNDSEDARQTWRHAARNTRSRLIFVHLICSDAAEHRRRLTGRDRGFVHVTEPEWSTVVRRRRDYAPWRDAPPTIDTTGRTVDQVVDDVIARLGIAPSGT</sequence>
<dbReference type="EMBL" id="VFOW01000001">
    <property type="protein sequence ID" value="TQL76188.1"/>
    <property type="molecule type" value="Genomic_DNA"/>
</dbReference>
<dbReference type="RefSeq" id="WP_142037204.1">
    <property type="nucleotide sequence ID" value="NZ_JBHTGS010000001.1"/>
</dbReference>
<protein>
    <submittedName>
        <fullName evidence="1">Putative kinase</fullName>
    </submittedName>
</protein>
<name>A0A543AUD8_9ACTN</name>
<keyword evidence="2" id="KW-1185">Reference proteome</keyword>
<dbReference type="Gene3D" id="3.40.50.300">
    <property type="entry name" value="P-loop containing nucleotide triphosphate hydrolases"/>
    <property type="match status" value="1"/>
</dbReference>
<proteinExistence type="predicted"/>
<dbReference type="OrthoDB" id="3819922at2"/>
<gene>
    <name evidence="1" type="ORF">FB566_1710</name>
</gene>
<evidence type="ECO:0000313" key="1">
    <source>
        <dbReference type="EMBL" id="TQL76188.1"/>
    </source>
</evidence>
<dbReference type="AlphaFoldDB" id="A0A543AUD8"/>
<dbReference type="GO" id="GO:0016301">
    <property type="term" value="F:kinase activity"/>
    <property type="evidence" value="ECO:0007669"/>
    <property type="project" value="UniProtKB-KW"/>
</dbReference>
<dbReference type="PANTHER" id="PTHR37807">
    <property type="entry name" value="OS07G0160300 PROTEIN"/>
    <property type="match status" value="1"/>
</dbReference>
<dbReference type="SUPFAM" id="SSF52540">
    <property type="entry name" value="P-loop containing nucleoside triphosphate hydrolases"/>
    <property type="match status" value="1"/>
</dbReference>
<organism evidence="1 2">
    <name type="scientific">Stackebrandtia endophytica</name>
    <dbReference type="NCBI Taxonomy" id="1496996"/>
    <lineage>
        <taxon>Bacteria</taxon>
        <taxon>Bacillati</taxon>
        <taxon>Actinomycetota</taxon>
        <taxon>Actinomycetes</taxon>
        <taxon>Glycomycetales</taxon>
        <taxon>Glycomycetaceae</taxon>
        <taxon>Stackebrandtia</taxon>
    </lineage>
</organism>
<dbReference type="InterPro" id="IPR027417">
    <property type="entry name" value="P-loop_NTPase"/>
</dbReference>
<accession>A0A543AUD8</accession>
<dbReference type="Pfam" id="PF13671">
    <property type="entry name" value="AAA_33"/>
    <property type="match status" value="1"/>
</dbReference>
<evidence type="ECO:0000313" key="2">
    <source>
        <dbReference type="Proteomes" id="UP000317043"/>
    </source>
</evidence>
<dbReference type="InParanoid" id="A0A543AUD8"/>
<reference evidence="1 2" key="1">
    <citation type="submission" date="2019-06" db="EMBL/GenBank/DDBJ databases">
        <title>Sequencing the genomes of 1000 actinobacteria strains.</title>
        <authorList>
            <person name="Klenk H.-P."/>
        </authorList>
    </citation>
    <scope>NUCLEOTIDE SEQUENCE [LARGE SCALE GENOMIC DNA]</scope>
    <source>
        <strain evidence="1 2">DSM 45928</strain>
    </source>
</reference>